<organism evidence="2 3">
    <name type="scientific">Petrolisthes manimaculis</name>
    <dbReference type="NCBI Taxonomy" id="1843537"/>
    <lineage>
        <taxon>Eukaryota</taxon>
        <taxon>Metazoa</taxon>
        <taxon>Ecdysozoa</taxon>
        <taxon>Arthropoda</taxon>
        <taxon>Crustacea</taxon>
        <taxon>Multicrustacea</taxon>
        <taxon>Malacostraca</taxon>
        <taxon>Eumalacostraca</taxon>
        <taxon>Eucarida</taxon>
        <taxon>Decapoda</taxon>
        <taxon>Pleocyemata</taxon>
        <taxon>Anomura</taxon>
        <taxon>Galatheoidea</taxon>
        <taxon>Porcellanidae</taxon>
        <taxon>Petrolisthes</taxon>
    </lineage>
</organism>
<keyword evidence="3" id="KW-1185">Reference proteome</keyword>
<gene>
    <name evidence="2" type="ORF">Pmani_038685</name>
</gene>
<feature type="region of interest" description="Disordered" evidence="1">
    <location>
        <begin position="89"/>
        <end position="134"/>
    </location>
</feature>
<sequence>MMIQGCQYHSKPLPLHYSLRNNITVTEDWELALIIGNSMTPSCPQRRPDRTSFSSRLVNWSRNYADFPHHYHFGGSRAVVMEVESVREKRREWRSGDSGRKEGMEERWREEGVEEKTRDWRRRGGSGLEEEGVG</sequence>
<protein>
    <submittedName>
        <fullName evidence="2">Uncharacterized protein</fullName>
    </submittedName>
</protein>
<dbReference type="AlphaFoldDB" id="A0AAE1NFS8"/>
<evidence type="ECO:0000313" key="2">
    <source>
        <dbReference type="EMBL" id="KAK4288277.1"/>
    </source>
</evidence>
<feature type="compositionally biased region" description="Basic and acidic residues" evidence="1">
    <location>
        <begin position="89"/>
        <end position="118"/>
    </location>
</feature>
<accession>A0AAE1NFS8</accession>
<evidence type="ECO:0000256" key="1">
    <source>
        <dbReference type="SAM" id="MobiDB-lite"/>
    </source>
</evidence>
<name>A0AAE1NFS8_9EUCA</name>
<dbReference type="EMBL" id="JAWZYT010006379">
    <property type="protein sequence ID" value="KAK4288277.1"/>
    <property type="molecule type" value="Genomic_DNA"/>
</dbReference>
<reference evidence="2" key="1">
    <citation type="submission" date="2023-11" db="EMBL/GenBank/DDBJ databases">
        <title>Genome assemblies of two species of porcelain crab, Petrolisthes cinctipes and Petrolisthes manimaculis (Anomura: Porcellanidae).</title>
        <authorList>
            <person name="Angst P."/>
        </authorList>
    </citation>
    <scope>NUCLEOTIDE SEQUENCE</scope>
    <source>
        <strain evidence="2">PB745_02</strain>
        <tissue evidence="2">Gill</tissue>
    </source>
</reference>
<comment type="caution">
    <text evidence="2">The sequence shown here is derived from an EMBL/GenBank/DDBJ whole genome shotgun (WGS) entry which is preliminary data.</text>
</comment>
<proteinExistence type="predicted"/>
<dbReference type="Proteomes" id="UP001292094">
    <property type="component" value="Unassembled WGS sequence"/>
</dbReference>
<evidence type="ECO:0000313" key="3">
    <source>
        <dbReference type="Proteomes" id="UP001292094"/>
    </source>
</evidence>